<evidence type="ECO:0000256" key="2">
    <source>
        <dbReference type="SAM" id="MobiDB-lite"/>
    </source>
</evidence>
<sequence length="652" mass="70701">MTKIKPNVVRGGKATNIGGNLYYMNGRKHSQGGIDIGKNPKTGLEVEDGEIVETRPDSLRVFSAQPIINGNSPAKLVMGGANPDKVFQAQETFKDVNGINDDGSKKRMSGKVKIRRRTNTEIDEELGLVPNKNRKAAGGFVTVNGNVIDKLVGDVPFPSPTGGRKKAALGTDKRDKDYVVMNGQLYQVTNDEFGETAYLPVDERTPNSRLLDGRGAAARKSDRQVRAAAKRDAKASVANSSIPKGNNFIEPFNPVQYRATGNSAGSRSKNNSGSNRGFTVRRGSYDTRYPDASSYARDAAAQRKQVTDAASRDAKGARTDFRNMLEVPEFTPGTYSGGNRNTGTRSTNSAPQTRVTPIEEAPATTAATKTSKPATSSAPRRRSGSSKTTKTSATATPTAAPKFASLDSMMQGLPTLSRNTPTTIPTRTVDGASTNAGVPDTISSPRKRLALFDKLDTNDIIGLGANLAGTIASGINTRKALNKMEAPPQPNPVIASNLKTDFNISPQLGEIEENARRMVTDINANTSSSRTRLQRLQRTRNQAQNYKNSLRGQKENIETQLINQDRLNKQGVRATNVAAMNDWQNRSAAFRNSIREQKASSLNNVFSGINVGLQDMLSRIENRRNYNNTLGIYDATHPNVDRRLFTSKGVTF</sequence>
<feature type="region of interest" description="Disordered" evidence="2">
    <location>
        <begin position="205"/>
        <end position="239"/>
    </location>
</feature>
<protein>
    <submittedName>
        <fullName evidence="3">Uncharacterized protein</fullName>
    </submittedName>
</protein>
<reference evidence="3" key="1">
    <citation type="journal article" date="2021" name="Proc. Natl. Acad. Sci. U.S.A.">
        <title>A Catalog of Tens of Thousands of Viruses from Human Metagenomes Reveals Hidden Associations with Chronic Diseases.</title>
        <authorList>
            <person name="Tisza M.J."/>
            <person name="Buck C.B."/>
        </authorList>
    </citation>
    <scope>NUCLEOTIDE SEQUENCE</scope>
    <source>
        <strain evidence="3">CtUXy6</strain>
    </source>
</reference>
<accession>A0A8S5V782</accession>
<dbReference type="EMBL" id="BK016212">
    <property type="protein sequence ID" value="DAG02617.1"/>
    <property type="molecule type" value="Genomic_DNA"/>
</dbReference>
<evidence type="ECO:0000256" key="1">
    <source>
        <dbReference type="SAM" id="Coils"/>
    </source>
</evidence>
<feature type="compositionally biased region" description="Low complexity" evidence="2">
    <location>
        <begin position="261"/>
        <end position="277"/>
    </location>
</feature>
<feature type="compositionally biased region" description="Low complexity" evidence="2">
    <location>
        <begin position="361"/>
        <end position="378"/>
    </location>
</feature>
<feature type="region of interest" description="Disordered" evidence="2">
    <location>
        <begin position="259"/>
        <end position="402"/>
    </location>
</feature>
<organism evidence="3">
    <name type="scientific">CrAss-like virus sp. ctUXy6</name>
    <dbReference type="NCBI Taxonomy" id="2825835"/>
    <lineage>
        <taxon>Viruses</taxon>
        <taxon>Duplodnaviria</taxon>
        <taxon>Heunggongvirae</taxon>
        <taxon>Uroviricota</taxon>
        <taxon>Caudoviricetes</taxon>
        <taxon>Crassvirales</taxon>
    </lineage>
</organism>
<keyword evidence="1" id="KW-0175">Coiled coil</keyword>
<feature type="coiled-coil region" evidence="1">
    <location>
        <begin position="533"/>
        <end position="560"/>
    </location>
</feature>
<feature type="compositionally biased region" description="Basic and acidic residues" evidence="2">
    <location>
        <begin position="310"/>
        <end position="323"/>
    </location>
</feature>
<feature type="compositionally biased region" description="Low complexity" evidence="2">
    <location>
        <begin position="385"/>
        <end position="402"/>
    </location>
</feature>
<feature type="compositionally biased region" description="Polar residues" evidence="2">
    <location>
        <begin position="333"/>
        <end position="355"/>
    </location>
</feature>
<evidence type="ECO:0000313" key="3">
    <source>
        <dbReference type="EMBL" id="DAG02617.1"/>
    </source>
</evidence>
<feature type="region of interest" description="Disordered" evidence="2">
    <location>
        <begin position="416"/>
        <end position="441"/>
    </location>
</feature>
<feature type="compositionally biased region" description="Basic and acidic residues" evidence="2">
    <location>
        <begin position="219"/>
        <end position="234"/>
    </location>
</feature>
<name>A0A8S5V782_9CAUD</name>
<proteinExistence type="predicted"/>